<dbReference type="EMBL" id="CCEJ010000004">
    <property type="protein sequence ID" value="CDR33799.1"/>
    <property type="molecule type" value="Genomic_DNA"/>
</dbReference>
<keyword evidence="3" id="KW-1185">Reference proteome</keyword>
<name>A0A090DYL7_9BACT</name>
<reference evidence="2" key="1">
    <citation type="submission" date="2013-12" db="EMBL/GenBank/DDBJ databases">
        <authorList>
            <person name="Linke B."/>
        </authorList>
    </citation>
    <scope>NUCLEOTIDE SEQUENCE [LARGE SCALE GENOMIC DNA]</scope>
    <source>
        <strain evidence="2">CRIB-18</strain>
    </source>
</reference>
<keyword evidence="1" id="KW-1133">Transmembrane helix</keyword>
<gene>
    <name evidence="2" type="ORF">CSEC_0972</name>
</gene>
<comment type="caution">
    <text evidence="2">The sequence shown here is derived from an EMBL/GenBank/DDBJ whole genome shotgun (WGS) entry which is preliminary data.</text>
</comment>
<dbReference type="Proteomes" id="UP000031552">
    <property type="component" value="Unassembled WGS sequence"/>
</dbReference>
<dbReference type="RefSeq" id="WP_041017347.1">
    <property type="nucleotide sequence ID" value="NZ_CCEJ010000004.1"/>
</dbReference>
<reference evidence="2" key="2">
    <citation type="submission" date="2014-09" db="EMBL/GenBank/DDBJ databases">
        <title>Criblamydia sequanensis harbors a mega-plasmid encoding arsenite resistance.</title>
        <authorList>
            <person name="Bertelli C."/>
            <person name="Goesmann A."/>
            <person name="Greub G."/>
        </authorList>
    </citation>
    <scope>NUCLEOTIDE SEQUENCE [LARGE SCALE GENOMIC DNA]</scope>
    <source>
        <strain evidence="2">CRIB-18</strain>
    </source>
</reference>
<protein>
    <submittedName>
        <fullName evidence="2">Membrane protein</fullName>
    </submittedName>
</protein>
<dbReference type="AlphaFoldDB" id="A0A090DYL7"/>
<sequence>MDSLSKTFKEGYDATLKFIQDHPKLVSVTKKIISIAALSFFFVYHPIYAPIVVIALGILFSEEFEPAAKKYHAGKIDDYFNNLDERDKALIAAAAAAGVDFRNV</sequence>
<evidence type="ECO:0000313" key="3">
    <source>
        <dbReference type="Proteomes" id="UP000031552"/>
    </source>
</evidence>
<keyword evidence="1" id="KW-0472">Membrane</keyword>
<keyword evidence="1" id="KW-0812">Transmembrane</keyword>
<dbReference type="STRING" id="1437425.CSEC_0972"/>
<proteinExistence type="predicted"/>
<accession>A0A090DYL7</accession>
<evidence type="ECO:0000256" key="1">
    <source>
        <dbReference type="SAM" id="Phobius"/>
    </source>
</evidence>
<organism evidence="2 3">
    <name type="scientific">Candidatus Criblamydia sequanensis CRIB-18</name>
    <dbReference type="NCBI Taxonomy" id="1437425"/>
    <lineage>
        <taxon>Bacteria</taxon>
        <taxon>Pseudomonadati</taxon>
        <taxon>Chlamydiota</taxon>
        <taxon>Chlamydiia</taxon>
        <taxon>Parachlamydiales</taxon>
        <taxon>Candidatus Criblamydiaceae</taxon>
        <taxon>Candidatus Criblamydia</taxon>
    </lineage>
</organism>
<feature type="transmembrane region" description="Helical" evidence="1">
    <location>
        <begin position="32"/>
        <end position="60"/>
    </location>
</feature>
<evidence type="ECO:0000313" key="2">
    <source>
        <dbReference type="EMBL" id="CDR33799.1"/>
    </source>
</evidence>